<accession>D2ZWV8</accession>
<dbReference type="Proteomes" id="UP000003344">
    <property type="component" value="Unassembled WGS sequence"/>
</dbReference>
<evidence type="ECO:0000313" key="2">
    <source>
        <dbReference type="EMBL" id="EFC88434.1"/>
    </source>
</evidence>
<comment type="caution">
    <text evidence="2">The sequence shown here is derived from an EMBL/GenBank/DDBJ whole genome shotgun (WGS) entry which is preliminary data.</text>
</comment>
<evidence type="ECO:0000256" key="1">
    <source>
        <dbReference type="SAM" id="MobiDB-lite"/>
    </source>
</evidence>
<organism evidence="2 3">
    <name type="scientific">Neisseria mucosa (strain ATCC 25996 / DSM 4631 / NCTC 10774 / M26)</name>
    <dbReference type="NCBI Taxonomy" id="546266"/>
    <lineage>
        <taxon>Bacteria</taxon>
        <taxon>Pseudomonadati</taxon>
        <taxon>Pseudomonadota</taxon>
        <taxon>Betaproteobacteria</taxon>
        <taxon>Neisseriales</taxon>
        <taxon>Neisseriaceae</taxon>
        <taxon>Neisseria</taxon>
    </lineage>
</organism>
<protein>
    <submittedName>
        <fullName evidence="2">Uncharacterized protein</fullName>
    </submittedName>
</protein>
<proteinExistence type="predicted"/>
<dbReference type="STRING" id="546266.NEIMUCOT_05106"/>
<dbReference type="EMBL" id="ACDX02000008">
    <property type="protein sequence ID" value="EFC88434.1"/>
    <property type="molecule type" value="Genomic_DNA"/>
</dbReference>
<gene>
    <name evidence="2" type="ORF">NEIMUCOT_05106</name>
</gene>
<name>D2ZWV8_NEIM2</name>
<feature type="region of interest" description="Disordered" evidence="1">
    <location>
        <begin position="1"/>
        <end position="30"/>
    </location>
</feature>
<sequence>MSNLRAESDGFAVNSNQKTTRGRESSPQLVRTIRDCRHFKLLDSRLRGNDGG</sequence>
<reference evidence="2 3" key="1">
    <citation type="submission" date="2009-10" db="EMBL/GenBank/DDBJ databases">
        <authorList>
            <person name="Weinstock G."/>
            <person name="Sodergren E."/>
            <person name="Clifton S."/>
            <person name="Fulton L."/>
            <person name="Fulton B."/>
            <person name="Courtney L."/>
            <person name="Fronick C."/>
            <person name="Harrison M."/>
            <person name="Strong C."/>
            <person name="Farmer C."/>
            <person name="Delahaunty K."/>
            <person name="Markovic C."/>
            <person name="Hall O."/>
            <person name="Minx P."/>
            <person name="Tomlinson C."/>
            <person name="Mitreva M."/>
            <person name="Nelson J."/>
            <person name="Hou S."/>
            <person name="Wollam A."/>
            <person name="Pepin K.H."/>
            <person name="Johnson M."/>
            <person name="Bhonagiri V."/>
            <person name="Nash W.E."/>
            <person name="Warren W."/>
            <person name="Chinwalla A."/>
            <person name="Mardis E.R."/>
            <person name="Wilson R.K."/>
        </authorList>
    </citation>
    <scope>NUCLEOTIDE SEQUENCE [LARGE SCALE GENOMIC DNA]</scope>
    <source>
        <strain evidence="3">ATCC 25996 / DSM 4631 / NCTC 10774 / M26</strain>
    </source>
</reference>
<dbReference type="AlphaFoldDB" id="D2ZWV8"/>
<evidence type="ECO:0000313" key="3">
    <source>
        <dbReference type="Proteomes" id="UP000003344"/>
    </source>
</evidence>
<feature type="compositionally biased region" description="Polar residues" evidence="1">
    <location>
        <begin position="13"/>
        <end position="29"/>
    </location>
</feature>